<dbReference type="InterPro" id="IPR019277">
    <property type="entry name" value="DUF2304"/>
</dbReference>
<keyword evidence="1" id="KW-1133">Transmembrane helix</keyword>
<sequence>MLPIQYILIAFFLLAFIKVIRRFRNEEATLVSTAGWLFFWVIAGAVVLLPDSTFFLARLVGVARGADLVVYAALVLLFFIVFRNMVAHEKLQRDVTLLTRKLSLAEKDK</sequence>
<feature type="transmembrane region" description="Helical" evidence="1">
    <location>
        <begin position="6"/>
        <end position="23"/>
    </location>
</feature>
<evidence type="ECO:0000313" key="2">
    <source>
        <dbReference type="EMBL" id="OGH68332.1"/>
    </source>
</evidence>
<evidence type="ECO:0000256" key="1">
    <source>
        <dbReference type="SAM" id="Phobius"/>
    </source>
</evidence>
<evidence type="ECO:0000313" key="3">
    <source>
        <dbReference type="Proteomes" id="UP000176413"/>
    </source>
</evidence>
<accession>A0A1F6M9K3</accession>
<dbReference type="AlphaFoldDB" id="A0A1F6M9K3"/>
<feature type="transmembrane region" description="Helical" evidence="1">
    <location>
        <begin position="68"/>
        <end position="86"/>
    </location>
</feature>
<evidence type="ECO:0008006" key="4">
    <source>
        <dbReference type="Google" id="ProtNLM"/>
    </source>
</evidence>
<reference evidence="2 3" key="1">
    <citation type="journal article" date="2016" name="Nat. Commun.">
        <title>Thousands of microbial genomes shed light on interconnected biogeochemical processes in an aquifer system.</title>
        <authorList>
            <person name="Anantharaman K."/>
            <person name="Brown C.T."/>
            <person name="Hug L.A."/>
            <person name="Sharon I."/>
            <person name="Castelle C.J."/>
            <person name="Probst A.J."/>
            <person name="Thomas B.C."/>
            <person name="Singh A."/>
            <person name="Wilkins M.J."/>
            <person name="Karaoz U."/>
            <person name="Brodie E.L."/>
            <person name="Williams K.H."/>
            <person name="Hubbard S.S."/>
            <person name="Banfield J.F."/>
        </authorList>
    </citation>
    <scope>NUCLEOTIDE SEQUENCE [LARGE SCALE GENOMIC DNA]</scope>
</reference>
<comment type="caution">
    <text evidence="2">The sequence shown here is derived from an EMBL/GenBank/DDBJ whole genome shotgun (WGS) entry which is preliminary data.</text>
</comment>
<dbReference type="Proteomes" id="UP000176413">
    <property type="component" value="Unassembled WGS sequence"/>
</dbReference>
<keyword evidence="1" id="KW-0472">Membrane</keyword>
<feature type="transmembrane region" description="Helical" evidence="1">
    <location>
        <begin position="30"/>
        <end position="48"/>
    </location>
</feature>
<proteinExistence type="predicted"/>
<dbReference type="Pfam" id="PF10066">
    <property type="entry name" value="DUF2304"/>
    <property type="match status" value="1"/>
</dbReference>
<organism evidence="2 3">
    <name type="scientific">Candidatus Magasanikbacteria bacterium RIFCSPHIGHO2_02_FULL_45_10</name>
    <dbReference type="NCBI Taxonomy" id="1798679"/>
    <lineage>
        <taxon>Bacteria</taxon>
        <taxon>Candidatus Magasanikiibacteriota</taxon>
    </lineage>
</organism>
<gene>
    <name evidence="2" type="ORF">A3D53_00475</name>
</gene>
<name>A0A1F6M9K3_9BACT</name>
<dbReference type="EMBL" id="MFQA01000047">
    <property type="protein sequence ID" value="OGH68332.1"/>
    <property type="molecule type" value="Genomic_DNA"/>
</dbReference>
<protein>
    <recommendedName>
        <fullName evidence="4">DUF2304 domain-containing protein</fullName>
    </recommendedName>
</protein>
<keyword evidence="1" id="KW-0812">Transmembrane</keyword>